<reference evidence="2" key="1">
    <citation type="submission" date="2021-10" db="EMBL/GenBank/DDBJ databases">
        <authorList>
            <person name="Dean J.D."/>
            <person name="Kim M.K."/>
            <person name="Newey C.N."/>
            <person name="Stoker T.S."/>
            <person name="Thompson D.W."/>
            <person name="Grose J.H."/>
        </authorList>
    </citation>
    <scope>NUCLEOTIDE SEQUENCE</scope>
    <source>
        <strain evidence="2">BT635</strain>
    </source>
</reference>
<dbReference type="InterPro" id="IPR005302">
    <property type="entry name" value="MoCF_Sase_C"/>
</dbReference>
<dbReference type="InterPro" id="IPR011037">
    <property type="entry name" value="Pyrv_Knase-like_insert_dom_sf"/>
</dbReference>
<evidence type="ECO:0000313" key="2">
    <source>
        <dbReference type="EMBL" id="MCB2379233.1"/>
    </source>
</evidence>
<dbReference type="Pfam" id="PF03475">
    <property type="entry name" value="YiiM_3-alpha"/>
    <property type="match status" value="1"/>
</dbReference>
<evidence type="ECO:0000259" key="1">
    <source>
        <dbReference type="PROSITE" id="PS51340"/>
    </source>
</evidence>
<accession>A0ABS8AFL3</accession>
<protein>
    <submittedName>
        <fullName evidence="2">MOSC domain-containing protein</fullName>
    </submittedName>
</protein>
<dbReference type="PANTHER" id="PTHR30212:SF2">
    <property type="entry name" value="PROTEIN YIIM"/>
    <property type="match status" value="1"/>
</dbReference>
<evidence type="ECO:0000313" key="3">
    <source>
        <dbReference type="Proteomes" id="UP001165297"/>
    </source>
</evidence>
<gene>
    <name evidence="2" type="ORF">LGH70_16665</name>
</gene>
<proteinExistence type="predicted"/>
<keyword evidence="3" id="KW-1185">Reference proteome</keyword>
<feature type="domain" description="MOSC" evidence="1">
    <location>
        <begin position="43"/>
        <end position="178"/>
    </location>
</feature>
<comment type="caution">
    <text evidence="2">The sequence shown here is derived from an EMBL/GenBank/DDBJ whole genome shotgun (WGS) entry which is preliminary data.</text>
</comment>
<dbReference type="SUPFAM" id="SSF50800">
    <property type="entry name" value="PK beta-barrel domain-like"/>
    <property type="match status" value="1"/>
</dbReference>
<organism evidence="2 3">
    <name type="scientific">Hymenobacter nitidus</name>
    <dbReference type="NCBI Taxonomy" id="2880929"/>
    <lineage>
        <taxon>Bacteria</taxon>
        <taxon>Pseudomonadati</taxon>
        <taxon>Bacteroidota</taxon>
        <taxon>Cytophagia</taxon>
        <taxon>Cytophagales</taxon>
        <taxon>Hymenobacteraceae</taxon>
        <taxon>Hymenobacter</taxon>
    </lineage>
</organism>
<dbReference type="PROSITE" id="PS51340">
    <property type="entry name" value="MOSC"/>
    <property type="match status" value="1"/>
</dbReference>
<dbReference type="Pfam" id="PF03473">
    <property type="entry name" value="MOSC"/>
    <property type="match status" value="1"/>
</dbReference>
<dbReference type="PANTHER" id="PTHR30212">
    <property type="entry name" value="PROTEIN YIIM"/>
    <property type="match status" value="1"/>
</dbReference>
<dbReference type="InterPro" id="IPR052353">
    <property type="entry name" value="Benzoxazolinone_Detox_Enz"/>
</dbReference>
<sequence length="244" mass="26691">MMTAPPVSLSLPLASVRVGQPETLSSTAAGPTSRAWTSAIRKAEITGPVWLDGLNLTGDAQADLKNHGGPDQALCVYPGVHYPAWTEQLGQPMLPGSFGENLTLAGPCTEQDVCLGDIFQLGEAVVQISQPRSPCYKLGLRWHTPLLPKWLQDSGRTGWYMRVLQPGTVAPTDTLELLERPYPQWPLPRVNSAKYELREDLSLARQLADCPALGEQWRRKMLGRLSGVLPLYDDANRLQGPAQS</sequence>
<dbReference type="InterPro" id="IPR005163">
    <property type="entry name" value="Tri_helical_YiiM-like"/>
</dbReference>
<dbReference type="EMBL" id="JAJADQ010000009">
    <property type="protein sequence ID" value="MCB2379233.1"/>
    <property type="molecule type" value="Genomic_DNA"/>
</dbReference>
<dbReference type="RefSeq" id="WP_226187858.1">
    <property type="nucleotide sequence ID" value="NZ_JAJADQ010000009.1"/>
</dbReference>
<name>A0ABS8AFL3_9BACT</name>
<dbReference type="Gene3D" id="2.40.33.20">
    <property type="entry name" value="PK beta-barrel domain-like"/>
    <property type="match status" value="1"/>
</dbReference>
<dbReference type="Proteomes" id="UP001165297">
    <property type="component" value="Unassembled WGS sequence"/>
</dbReference>